<evidence type="ECO:0000256" key="6">
    <source>
        <dbReference type="SAM" id="MobiDB-lite"/>
    </source>
</evidence>
<evidence type="ECO:0000256" key="7">
    <source>
        <dbReference type="SAM" id="Phobius"/>
    </source>
</evidence>
<feature type="transmembrane region" description="Helical" evidence="7">
    <location>
        <begin position="329"/>
        <end position="347"/>
    </location>
</feature>
<dbReference type="GO" id="GO:0022857">
    <property type="term" value="F:transmembrane transporter activity"/>
    <property type="evidence" value="ECO:0007669"/>
    <property type="project" value="InterPro"/>
</dbReference>
<feature type="transmembrane region" description="Helical" evidence="7">
    <location>
        <begin position="359"/>
        <end position="377"/>
    </location>
</feature>
<comment type="subcellular location">
    <subcellularLocation>
        <location evidence="1">Cell membrane</location>
        <topology evidence="1">Multi-pass membrane protein</topology>
    </subcellularLocation>
</comment>
<organism evidence="9 10">
    <name type="scientific">Gordonibacter urolithinfaciens</name>
    <dbReference type="NCBI Taxonomy" id="1335613"/>
    <lineage>
        <taxon>Bacteria</taxon>
        <taxon>Bacillati</taxon>
        <taxon>Actinomycetota</taxon>
        <taxon>Coriobacteriia</taxon>
        <taxon>Eggerthellales</taxon>
        <taxon>Eggerthellaceae</taxon>
        <taxon>Gordonibacter</taxon>
    </lineage>
</organism>
<keyword evidence="4 7" id="KW-1133">Transmembrane helix</keyword>
<evidence type="ECO:0000256" key="5">
    <source>
        <dbReference type="ARBA" id="ARBA00023136"/>
    </source>
</evidence>
<dbReference type="InterPro" id="IPR036259">
    <property type="entry name" value="MFS_trans_sf"/>
</dbReference>
<comment type="caution">
    <text evidence="9">The sequence shown here is derived from an EMBL/GenBank/DDBJ whole genome shotgun (WGS) entry which is preliminary data.</text>
</comment>
<dbReference type="Pfam" id="PF07690">
    <property type="entry name" value="MFS_1"/>
    <property type="match status" value="1"/>
</dbReference>
<feature type="transmembrane region" description="Helical" evidence="7">
    <location>
        <begin position="457"/>
        <end position="479"/>
    </location>
</feature>
<evidence type="ECO:0000313" key="9">
    <source>
        <dbReference type="EMBL" id="MVN15429.1"/>
    </source>
</evidence>
<proteinExistence type="predicted"/>
<feature type="transmembrane region" description="Helical" evidence="7">
    <location>
        <begin position="431"/>
        <end position="451"/>
    </location>
</feature>
<evidence type="ECO:0000259" key="8">
    <source>
        <dbReference type="PROSITE" id="PS50850"/>
    </source>
</evidence>
<sequence>MSVNPSPAAPAAPPTPAAGAPPPSSMSLPGKIPRTTYLLFAIVCVGTSLGSLTQTALNTMAAEVLADLGTDIGWGQWLTTAYIFSMGVAVPLASYLQRKFSVRTLLLGAFSLYLAGSLCDFLALNFPMLIVGRVLEAVATGILMPLVQTIAMTRFPENRHGTAMGIAGIALGFAPNIGPTVGGMLIGAVGWRFLFLVLSAASALLLVATFAIVRGREARQPAARLEVRSLVLAAAGFGGLLAGFTDAANYEPASPFVWVPAAVGAVCLVLFIQRQRRVAHPLMNLDIFAYRTYRVSFVTQLFLYGCFLGMTLIIPLFVIEAGGHTTLEAGLVLLPGALAALVFEPLAGVASDWFGPRRVGLFGAAFLVAGAVPLAFVPASAPLWIAALLQTLRCVGLTTLIPTTTAWGLGELRRKGITTDGSASMIMSRQIAAALATAVMVLLIKQCSPAAAPELGYHLALGFSGLLALLVLATVALFIRERETKEDGEETVAESRRFPESAKEKEPEALAQD</sequence>
<feature type="compositionally biased region" description="Pro residues" evidence="6">
    <location>
        <begin position="7"/>
        <end position="24"/>
    </location>
</feature>
<dbReference type="Gene3D" id="1.20.1720.10">
    <property type="entry name" value="Multidrug resistance protein D"/>
    <property type="match status" value="1"/>
</dbReference>
<dbReference type="Proteomes" id="UP000468327">
    <property type="component" value="Unassembled WGS sequence"/>
</dbReference>
<feature type="region of interest" description="Disordered" evidence="6">
    <location>
        <begin position="1"/>
        <end position="25"/>
    </location>
</feature>
<dbReference type="EMBL" id="WPOC01000012">
    <property type="protein sequence ID" value="MVN15429.1"/>
    <property type="molecule type" value="Genomic_DNA"/>
</dbReference>
<keyword evidence="3 7" id="KW-0812">Transmembrane</keyword>
<feature type="transmembrane region" description="Helical" evidence="7">
    <location>
        <begin position="163"/>
        <end position="187"/>
    </location>
</feature>
<evidence type="ECO:0000256" key="4">
    <source>
        <dbReference type="ARBA" id="ARBA00022989"/>
    </source>
</evidence>
<accession>A0A6N8IHN0</accession>
<feature type="transmembrane region" description="Helical" evidence="7">
    <location>
        <begin position="256"/>
        <end position="272"/>
    </location>
</feature>
<keyword evidence="2" id="KW-0813">Transport</keyword>
<dbReference type="PROSITE" id="PS50850">
    <property type="entry name" value="MFS"/>
    <property type="match status" value="1"/>
</dbReference>
<feature type="domain" description="Major facilitator superfamily (MFS) profile" evidence="8">
    <location>
        <begin position="39"/>
        <end position="485"/>
    </location>
</feature>
<feature type="transmembrane region" description="Helical" evidence="7">
    <location>
        <begin position="36"/>
        <end position="57"/>
    </location>
</feature>
<feature type="transmembrane region" description="Helical" evidence="7">
    <location>
        <begin position="130"/>
        <end position="151"/>
    </location>
</feature>
<evidence type="ECO:0000313" key="10">
    <source>
        <dbReference type="Proteomes" id="UP000468327"/>
    </source>
</evidence>
<name>A0A6N8IHN0_9ACTN</name>
<keyword evidence="5 7" id="KW-0472">Membrane</keyword>
<dbReference type="PANTHER" id="PTHR42718">
    <property type="entry name" value="MAJOR FACILITATOR SUPERFAMILY MULTIDRUG TRANSPORTER MFSC"/>
    <property type="match status" value="1"/>
</dbReference>
<feature type="transmembrane region" description="Helical" evidence="7">
    <location>
        <begin position="193"/>
        <end position="213"/>
    </location>
</feature>
<dbReference type="InterPro" id="IPR011701">
    <property type="entry name" value="MFS"/>
</dbReference>
<feature type="transmembrane region" description="Helical" evidence="7">
    <location>
        <begin position="77"/>
        <end position="96"/>
    </location>
</feature>
<feature type="region of interest" description="Disordered" evidence="6">
    <location>
        <begin position="484"/>
        <end position="513"/>
    </location>
</feature>
<feature type="transmembrane region" description="Helical" evidence="7">
    <location>
        <begin position="383"/>
        <end position="410"/>
    </location>
</feature>
<reference evidence="9 10" key="1">
    <citation type="submission" date="2019-11" db="EMBL/GenBank/DDBJ databases">
        <title>Whole genome shotgun sequencing (WGS) data from Adlercreutzia equolifaciens ResAG-91, Eggerthella lenta MRI-F36, MRI-F37, MRI-F40, ResAG-49, ResAG-88, ResAG-121, ResAG-145, and Gordonibacter sp. ResAG-5, ResAG-26, ResAG-43, ResAG-50, ResAG-59.</title>
        <authorList>
            <person name="Stoll D.A."/>
            <person name="Danylec N."/>
            <person name="Franz C.M.A.P."/>
            <person name="Huch M."/>
        </authorList>
    </citation>
    <scope>NUCLEOTIDE SEQUENCE [LARGE SCALE GENOMIC DNA]</scope>
    <source>
        <strain evidence="9 10">ResAG-59</strain>
    </source>
</reference>
<dbReference type="AlphaFoldDB" id="A0A6N8IHN0"/>
<evidence type="ECO:0000256" key="3">
    <source>
        <dbReference type="ARBA" id="ARBA00022692"/>
    </source>
</evidence>
<dbReference type="SUPFAM" id="SSF103473">
    <property type="entry name" value="MFS general substrate transporter"/>
    <property type="match status" value="1"/>
</dbReference>
<dbReference type="GO" id="GO:0005886">
    <property type="term" value="C:plasma membrane"/>
    <property type="evidence" value="ECO:0007669"/>
    <property type="project" value="UniProtKB-SubCell"/>
</dbReference>
<feature type="transmembrane region" description="Helical" evidence="7">
    <location>
        <begin position="293"/>
        <end position="317"/>
    </location>
</feature>
<feature type="compositionally biased region" description="Basic and acidic residues" evidence="6">
    <location>
        <begin position="493"/>
        <end position="513"/>
    </location>
</feature>
<dbReference type="PANTHER" id="PTHR42718:SF9">
    <property type="entry name" value="MAJOR FACILITATOR SUPERFAMILY MULTIDRUG TRANSPORTER MFSC"/>
    <property type="match status" value="1"/>
</dbReference>
<keyword evidence="10" id="KW-1185">Reference proteome</keyword>
<dbReference type="PRINTS" id="PR01036">
    <property type="entry name" value="TCRTETB"/>
</dbReference>
<dbReference type="Gene3D" id="1.20.1250.20">
    <property type="entry name" value="MFS general substrate transporter like domains"/>
    <property type="match status" value="1"/>
</dbReference>
<protein>
    <submittedName>
        <fullName evidence="9">MFS transporter</fullName>
    </submittedName>
</protein>
<feature type="transmembrane region" description="Helical" evidence="7">
    <location>
        <begin position="105"/>
        <end position="124"/>
    </location>
</feature>
<feature type="transmembrane region" description="Helical" evidence="7">
    <location>
        <begin position="225"/>
        <end position="244"/>
    </location>
</feature>
<dbReference type="InterPro" id="IPR020846">
    <property type="entry name" value="MFS_dom"/>
</dbReference>
<evidence type="ECO:0000256" key="1">
    <source>
        <dbReference type="ARBA" id="ARBA00004651"/>
    </source>
</evidence>
<gene>
    <name evidence="9" type="ORF">GO738_08755</name>
</gene>
<evidence type="ECO:0000256" key="2">
    <source>
        <dbReference type="ARBA" id="ARBA00022448"/>
    </source>
</evidence>